<keyword evidence="2" id="KW-1133">Transmembrane helix</keyword>
<organism evidence="3 4">
    <name type="scientific">Dorcoceras hygrometricum</name>
    <dbReference type="NCBI Taxonomy" id="472368"/>
    <lineage>
        <taxon>Eukaryota</taxon>
        <taxon>Viridiplantae</taxon>
        <taxon>Streptophyta</taxon>
        <taxon>Embryophyta</taxon>
        <taxon>Tracheophyta</taxon>
        <taxon>Spermatophyta</taxon>
        <taxon>Magnoliopsida</taxon>
        <taxon>eudicotyledons</taxon>
        <taxon>Gunneridae</taxon>
        <taxon>Pentapetalae</taxon>
        <taxon>asterids</taxon>
        <taxon>lamiids</taxon>
        <taxon>Lamiales</taxon>
        <taxon>Gesneriaceae</taxon>
        <taxon>Didymocarpoideae</taxon>
        <taxon>Trichosporeae</taxon>
        <taxon>Loxocarpinae</taxon>
        <taxon>Dorcoceras</taxon>
    </lineage>
</organism>
<feature type="region of interest" description="Disordered" evidence="1">
    <location>
        <begin position="54"/>
        <end position="77"/>
    </location>
</feature>
<reference evidence="3 4" key="1">
    <citation type="journal article" date="2015" name="Proc. Natl. Acad. Sci. U.S.A.">
        <title>The resurrection genome of Boea hygrometrica: A blueprint for survival of dehydration.</title>
        <authorList>
            <person name="Xiao L."/>
            <person name="Yang G."/>
            <person name="Zhang L."/>
            <person name="Yang X."/>
            <person name="Zhao S."/>
            <person name="Ji Z."/>
            <person name="Zhou Q."/>
            <person name="Hu M."/>
            <person name="Wang Y."/>
            <person name="Chen M."/>
            <person name="Xu Y."/>
            <person name="Jin H."/>
            <person name="Xiao X."/>
            <person name="Hu G."/>
            <person name="Bao F."/>
            <person name="Hu Y."/>
            <person name="Wan P."/>
            <person name="Li L."/>
            <person name="Deng X."/>
            <person name="Kuang T."/>
            <person name="Xiang C."/>
            <person name="Zhu J.K."/>
            <person name="Oliver M.J."/>
            <person name="He Y."/>
        </authorList>
    </citation>
    <scope>NUCLEOTIDE SEQUENCE [LARGE SCALE GENOMIC DNA]</scope>
    <source>
        <strain evidence="4">cv. XS01</strain>
    </source>
</reference>
<dbReference type="AlphaFoldDB" id="A0A2Z7C3E6"/>
<accession>A0A2Z7C3E6</accession>
<gene>
    <name evidence="3" type="ORF">F511_33462</name>
</gene>
<dbReference type="OrthoDB" id="1751327at2759"/>
<keyword evidence="4" id="KW-1185">Reference proteome</keyword>
<evidence type="ECO:0000313" key="3">
    <source>
        <dbReference type="EMBL" id="KZV41445.1"/>
    </source>
</evidence>
<evidence type="ECO:0000313" key="4">
    <source>
        <dbReference type="Proteomes" id="UP000250235"/>
    </source>
</evidence>
<name>A0A2Z7C3E6_9LAMI</name>
<evidence type="ECO:0000256" key="2">
    <source>
        <dbReference type="SAM" id="Phobius"/>
    </source>
</evidence>
<evidence type="ECO:0000256" key="1">
    <source>
        <dbReference type="SAM" id="MobiDB-lite"/>
    </source>
</evidence>
<protein>
    <submittedName>
        <fullName evidence="3">Mucin-19</fullName>
    </submittedName>
</protein>
<feature type="transmembrane region" description="Helical" evidence="2">
    <location>
        <begin position="146"/>
        <end position="173"/>
    </location>
</feature>
<proteinExistence type="predicted"/>
<dbReference type="Proteomes" id="UP000250235">
    <property type="component" value="Unassembled WGS sequence"/>
</dbReference>
<sequence length="365" mass="38962">MFERGCHFVPSIAPVESEKLREFSDGLGSDIRHDVNMAHMATYMAALNKEYRSERGRKDMRMTSRGSSSYNSPRDPCARRHYPRLARLRGDPLVYFTCVHTEDGDYAGGLGSSFAMMVPSGEEFTTTSVVQGLMMMFQDHTVRENLIILPMFGFIIFSGPSTVTATAIFGFIIFSGPSTVTATAIFGFIIFSGPSTVTATAIFGFIIFSGPSTVTATAIFGFIIFSGPSTVTATAIFGFIIFSGPSTVTATAIFGFIIFSGPSTVTATAIFGFIIFSGPSTVTATAIFGFIIFSGPSTVTATAIFGFIIFSGPSTVTATAIFGFIIFSGPSVMTCHMSSSMAARCACILIFQSSYSSLEKKGILL</sequence>
<keyword evidence="2" id="KW-0472">Membrane</keyword>
<keyword evidence="2" id="KW-0812">Transmembrane</keyword>
<feature type="transmembrane region" description="Helical" evidence="2">
    <location>
        <begin position="316"/>
        <end position="335"/>
    </location>
</feature>
<dbReference type="EMBL" id="KQ999459">
    <property type="protein sequence ID" value="KZV41445.1"/>
    <property type="molecule type" value="Genomic_DNA"/>
</dbReference>